<evidence type="ECO:0000259" key="2">
    <source>
        <dbReference type="PROSITE" id="PS51644"/>
    </source>
</evidence>
<evidence type="ECO:0000313" key="3">
    <source>
        <dbReference type="EMBL" id="MCJ0975638.1"/>
    </source>
</evidence>
<evidence type="ECO:0000256" key="1">
    <source>
        <dbReference type="SAM" id="MobiDB-lite"/>
    </source>
</evidence>
<dbReference type="RefSeq" id="WP_243607663.1">
    <property type="nucleotide sequence ID" value="NZ_JALGRD010000012.1"/>
</dbReference>
<dbReference type="PROSITE" id="PS51644">
    <property type="entry name" value="HTH_OST"/>
    <property type="match status" value="1"/>
</dbReference>
<feature type="domain" description="HTH OST-type" evidence="2">
    <location>
        <begin position="197"/>
        <end position="273"/>
    </location>
</feature>
<dbReference type="Gene3D" id="3.40.50.1010">
    <property type="entry name" value="5'-nuclease"/>
    <property type="match status" value="1"/>
</dbReference>
<sequence>MAAKPSNTRQQTHLAVLIDADNAPAAIVEGLFEEIAKYGVASVKRIYGDWTKPNLGSWKKVLLDYSIQPIQQFAYTSGKNATDSSLIIDAMDLLYTRRFDGFCLVSSDSDFTRLAARLREEGLTVYGFGEQKTPSPFVSACDKFVYTEILRADTPKTSQEPPVNGERSSTPTPVDKPEDESEARTAEKNTGVKSQKVPADFIAKVLSDIADEDDDWVQLGALGSNISKLRPAFDPRLYGFKKLSDLIKSQPKRFELEARGTTSTGGKAVYVRNLKPVK</sequence>
<dbReference type="PANTHER" id="PTHR35811:SF1">
    <property type="entry name" value="HTH OST-TYPE DOMAIN-CONTAINING PROTEIN"/>
    <property type="match status" value="1"/>
</dbReference>
<dbReference type="InterPro" id="IPR025605">
    <property type="entry name" value="OST-HTH/LOTUS_dom"/>
</dbReference>
<dbReference type="InterPro" id="IPR021139">
    <property type="entry name" value="NYN"/>
</dbReference>
<dbReference type="InterPro" id="IPR041966">
    <property type="entry name" value="LOTUS-like"/>
</dbReference>
<dbReference type="CDD" id="cd11297">
    <property type="entry name" value="PIN_LabA-like_N_1"/>
    <property type="match status" value="1"/>
</dbReference>
<name>A0A9X1WCZ8_9GAMM</name>
<protein>
    <submittedName>
        <fullName evidence="3">NYN domain-containing protein</fullName>
    </submittedName>
</protein>
<dbReference type="Pfam" id="PF12872">
    <property type="entry name" value="OST-HTH"/>
    <property type="match status" value="1"/>
</dbReference>
<keyword evidence="4" id="KW-1185">Reference proteome</keyword>
<organism evidence="3 4">
    <name type="scientific">Stutzerimonas marianensis</name>
    <dbReference type="NCBI Taxonomy" id="2929513"/>
    <lineage>
        <taxon>Bacteria</taxon>
        <taxon>Pseudomonadati</taxon>
        <taxon>Pseudomonadota</taxon>
        <taxon>Gammaproteobacteria</taxon>
        <taxon>Pseudomonadales</taxon>
        <taxon>Pseudomonadaceae</taxon>
        <taxon>Stutzerimonas</taxon>
    </lineage>
</organism>
<proteinExistence type="predicted"/>
<dbReference type="EMBL" id="JALGRD010000012">
    <property type="protein sequence ID" value="MCJ0975638.1"/>
    <property type="molecule type" value="Genomic_DNA"/>
</dbReference>
<dbReference type="Proteomes" id="UP001139682">
    <property type="component" value="Unassembled WGS sequence"/>
</dbReference>
<comment type="caution">
    <text evidence="3">The sequence shown here is derived from an EMBL/GenBank/DDBJ whole genome shotgun (WGS) entry which is preliminary data.</text>
</comment>
<dbReference type="CDD" id="cd10146">
    <property type="entry name" value="LabA_like_C"/>
    <property type="match status" value="1"/>
</dbReference>
<dbReference type="Gene3D" id="3.30.420.610">
    <property type="entry name" value="LOTUS domain-like"/>
    <property type="match status" value="1"/>
</dbReference>
<dbReference type="GO" id="GO:0004540">
    <property type="term" value="F:RNA nuclease activity"/>
    <property type="evidence" value="ECO:0007669"/>
    <property type="project" value="InterPro"/>
</dbReference>
<feature type="region of interest" description="Disordered" evidence="1">
    <location>
        <begin position="155"/>
        <end position="192"/>
    </location>
</feature>
<dbReference type="AlphaFoldDB" id="A0A9X1WCZ8"/>
<gene>
    <name evidence="3" type="ORF">MST27_19905</name>
</gene>
<dbReference type="PANTHER" id="PTHR35811">
    <property type="entry name" value="SLR1870 PROTEIN"/>
    <property type="match status" value="1"/>
</dbReference>
<reference evidence="3" key="1">
    <citation type="submission" date="2022-03" db="EMBL/GenBank/DDBJ databases">
        <title>Pseudomonas marianensis sp. nov., a marine bacterium isolated from deep-sea sediments of the Mariana Trench.</title>
        <authorList>
            <person name="Wei Y."/>
        </authorList>
    </citation>
    <scope>NUCLEOTIDE SEQUENCE</scope>
    <source>
        <strain evidence="3">PS1</strain>
    </source>
</reference>
<feature type="compositionally biased region" description="Polar residues" evidence="1">
    <location>
        <begin position="155"/>
        <end position="172"/>
    </location>
</feature>
<accession>A0A9X1WCZ8</accession>
<dbReference type="Pfam" id="PF01936">
    <property type="entry name" value="NYN"/>
    <property type="match status" value="1"/>
</dbReference>
<evidence type="ECO:0000313" key="4">
    <source>
        <dbReference type="Proteomes" id="UP001139682"/>
    </source>
</evidence>